<dbReference type="EMBL" id="FOLM01000002">
    <property type="protein sequence ID" value="SFC14191.1"/>
    <property type="molecule type" value="Genomic_DNA"/>
</dbReference>
<dbReference type="STRING" id="910347.SAMN05421773_102107"/>
<feature type="compositionally biased region" description="Polar residues" evidence="1">
    <location>
        <begin position="121"/>
        <end position="139"/>
    </location>
</feature>
<name>A0A1I1GRS2_9ACTN</name>
<feature type="region of interest" description="Disordered" evidence="1">
    <location>
        <begin position="101"/>
        <end position="139"/>
    </location>
</feature>
<dbReference type="Proteomes" id="UP000199207">
    <property type="component" value="Unassembled WGS sequence"/>
</dbReference>
<sequence>MGFWATGAAMAAGRIATRGGTSLGRAVAAALDADEEQRERAGRVTGRVLGALGAAVTGAALLDPAGGAAGAGYTLMTDGGAADPAGADGEVRFGHHTEIQGGSAVSVPDPGESITAADGTQYLSPSDYVNGTNGYTPPK</sequence>
<keyword evidence="3" id="KW-1185">Reference proteome</keyword>
<dbReference type="AlphaFoldDB" id="A0A1I1GRS2"/>
<gene>
    <name evidence="2" type="ORF">SAMN05421773_102107</name>
</gene>
<dbReference type="RefSeq" id="WP_093837440.1">
    <property type="nucleotide sequence ID" value="NZ_FOLM01000002.1"/>
</dbReference>
<protein>
    <submittedName>
        <fullName evidence="2">Uncharacterized protein</fullName>
    </submittedName>
</protein>
<accession>A0A1I1GRS2</accession>
<evidence type="ECO:0000256" key="1">
    <source>
        <dbReference type="SAM" id="MobiDB-lite"/>
    </source>
</evidence>
<organism evidence="2 3">
    <name type="scientific">Streptomyces aidingensis</name>
    <dbReference type="NCBI Taxonomy" id="910347"/>
    <lineage>
        <taxon>Bacteria</taxon>
        <taxon>Bacillati</taxon>
        <taxon>Actinomycetota</taxon>
        <taxon>Actinomycetes</taxon>
        <taxon>Kitasatosporales</taxon>
        <taxon>Streptomycetaceae</taxon>
        <taxon>Streptomyces</taxon>
    </lineage>
</organism>
<proteinExistence type="predicted"/>
<evidence type="ECO:0000313" key="3">
    <source>
        <dbReference type="Proteomes" id="UP000199207"/>
    </source>
</evidence>
<reference evidence="2 3" key="1">
    <citation type="submission" date="2016-10" db="EMBL/GenBank/DDBJ databases">
        <authorList>
            <person name="de Groot N.N."/>
        </authorList>
    </citation>
    <scope>NUCLEOTIDE SEQUENCE [LARGE SCALE GENOMIC DNA]</scope>
    <source>
        <strain evidence="2 3">CGMCC 4.5739</strain>
    </source>
</reference>
<evidence type="ECO:0000313" key="2">
    <source>
        <dbReference type="EMBL" id="SFC14191.1"/>
    </source>
</evidence>